<sequence length="466" mass="53742">MALNKFMHPRNIYKIRPDFGRLAKLDPEFSAISKTDVTGKVTIDFKDANSLRILTKCLLKTDFNLNVEIPEDRLVPTLPLRLNYILWLEDLLRSIQRSSDIKGLDIGTGACAIYPLLAAVKNKWSMVGTEMDTESLLKAKENVQRNGLTELIALKENTSKSIIAHVFTEEKLVFDFCMCNPPFYSNVQELCESRSPARLPPKNGFTGSPQELITEGGELEFCRKLIRESKKYKDNIIIFTTMVGHKYNLIVLVQDLKTENIRHTHTEFCQGRVTRWGLAWTYREYDVYNLVPPRNKPRKKQTPTIYLLPELSKCTYSIKVAEDKIKEMLSSLSIRHTLLEKRGSNVVLEIIANKDTWSNQRRKRRLQKRPEHQSKISKLDHEIEEPENGVSISSKVLENCMDNSEKSTHNEEEESTECSKSNPLIHAFFKLLRKDKDILLEVEFIDGSGGKEGLHQILQYIKNNWK</sequence>
<dbReference type="SUPFAM" id="SSF53335">
    <property type="entry name" value="S-adenosyl-L-methionine-dependent methyltransferases"/>
    <property type="match status" value="1"/>
</dbReference>
<dbReference type="PIRSF" id="PIRSF037350">
    <property type="entry name" value="Mtase_ZK1128_prd"/>
    <property type="match status" value="1"/>
</dbReference>
<evidence type="ECO:0000256" key="3">
    <source>
        <dbReference type="ARBA" id="ARBA00022679"/>
    </source>
</evidence>
<evidence type="ECO:0000313" key="7">
    <source>
        <dbReference type="EMBL" id="CAB3261542.1"/>
    </source>
</evidence>
<accession>A0A8S1BSS0</accession>
<dbReference type="InterPro" id="IPR010286">
    <property type="entry name" value="METTL16/RlmF"/>
</dbReference>
<dbReference type="GO" id="GO:0005634">
    <property type="term" value="C:nucleus"/>
    <property type="evidence" value="ECO:0007669"/>
    <property type="project" value="TreeGrafter"/>
</dbReference>
<dbReference type="EMBL" id="CADEBC010000858">
    <property type="protein sequence ID" value="CAB3261542.1"/>
    <property type="molecule type" value="Genomic_DNA"/>
</dbReference>
<proteinExistence type="inferred from homology"/>
<dbReference type="GO" id="GO:0070475">
    <property type="term" value="P:rRNA base methylation"/>
    <property type="evidence" value="ECO:0007669"/>
    <property type="project" value="TreeGrafter"/>
</dbReference>
<dbReference type="PANTHER" id="PTHR13393:SF0">
    <property type="entry name" value="RNA N6-ADENOSINE-METHYLTRANSFERASE METTL16"/>
    <property type="match status" value="1"/>
</dbReference>
<keyword evidence="8" id="KW-1185">Reference proteome</keyword>
<dbReference type="Pfam" id="PF05971">
    <property type="entry name" value="Methyltransf_10"/>
    <property type="match status" value="1"/>
</dbReference>
<dbReference type="Gene3D" id="3.40.50.150">
    <property type="entry name" value="Vaccinia Virus protein VP39"/>
    <property type="match status" value="1"/>
</dbReference>
<dbReference type="Proteomes" id="UP000494106">
    <property type="component" value="Unassembled WGS sequence"/>
</dbReference>
<dbReference type="InterPro" id="IPR017182">
    <property type="entry name" value="METTL16/PsiM"/>
</dbReference>
<feature type="binding site" evidence="6">
    <location>
        <position position="107"/>
    </location>
    <ligand>
        <name>S-adenosyl-L-methionine</name>
        <dbReference type="ChEBI" id="CHEBI:59789"/>
    </ligand>
</feature>
<gene>
    <name evidence="7" type="ORF">APLA_LOCUS17958</name>
</gene>
<evidence type="ECO:0000256" key="4">
    <source>
        <dbReference type="ARBA" id="ARBA00022691"/>
    </source>
</evidence>
<reference evidence="7 8" key="1">
    <citation type="submission" date="2020-04" db="EMBL/GenBank/DDBJ databases">
        <authorList>
            <person name="Wallbank WR R."/>
            <person name="Pardo Diaz C."/>
            <person name="Kozak K."/>
            <person name="Martin S."/>
            <person name="Jiggins C."/>
            <person name="Moest M."/>
            <person name="Warren A I."/>
            <person name="Byers J.R.P. K."/>
            <person name="Montejo-Kovacevich G."/>
            <person name="Yen C E."/>
        </authorList>
    </citation>
    <scope>NUCLEOTIDE SEQUENCE [LARGE SCALE GENOMIC DNA]</scope>
</reference>
<comment type="caution">
    <text evidence="7">The sequence shown here is derived from an EMBL/GenBank/DDBJ whole genome shotgun (WGS) entry which is preliminary data.</text>
</comment>
<dbReference type="OrthoDB" id="514248at2759"/>
<feature type="binding site" evidence="6">
    <location>
        <position position="180"/>
    </location>
    <ligand>
        <name>S-adenosyl-L-methionine</name>
        <dbReference type="ChEBI" id="CHEBI:59789"/>
    </ligand>
</feature>
<dbReference type="EC" id="2.1.1.-" evidence="5"/>
<comment type="similarity">
    <text evidence="1 5">Belongs to the methyltransferase superfamily. METTL16/RlmF family.</text>
</comment>
<dbReference type="AlphaFoldDB" id="A0A8S1BSS0"/>
<dbReference type="GO" id="GO:0008168">
    <property type="term" value="F:methyltransferase activity"/>
    <property type="evidence" value="ECO:0007669"/>
    <property type="project" value="UniProtKB-UniRule"/>
</dbReference>
<organism evidence="7 8">
    <name type="scientific">Arctia plantaginis</name>
    <name type="common">Wood tiger moth</name>
    <name type="synonym">Phalaena plantaginis</name>
    <dbReference type="NCBI Taxonomy" id="874455"/>
    <lineage>
        <taxon>Eukaryota</taxon>
        <taxon>Metazoa</taxon>
        <taxon>Ecdysozoa</taxon>
        <taxon>Arthropoda</taxon>
        <taxon>Hexapoda</taxon>
        <taxon>Insecta</taxon>
        <taxon>Pterygota</taxon>
        <taxon>Neoptera</taxon>
        <taxon>Endopterygota</taxon>
        <taxon>Lepidoptera</taxon>
        <taxon>Glossata</taxon>
        <taxon>Ditrysia</taxon>
        <taxon>Noctuoidea</taxon>
        <taxon>Erebidae</taxon>
        <taxon>Arctiinae</taxon>
        <taxon>Arctia</taxon>
    </lineage>
</organism>
<keyword evidence="4 6" id="KW-0949">S-adenosyl-L-methionine</keyword>
<keyword evidence="2 5" id="KW-0489">Methyltransferase</keyword>
<evidence type="ECO:0000256" key="6">
    <source>
        <dbReference type="PIRSR" id="PIRSR037350-1"/>
    </source>
</evidence>
<name>A0A8S1BSS0_ARCPL</name>
<feature type="binding site" evidence="6">
    <location>
        <position position="81"/>
    </location>
    <ligand>
        <name>S-adenosyl-L-methionine</name>
        <dbReference type="ChEBI" id="CHEBI:59789"/>
    </ligand>
</feature>
<evidence type="ECO:0000256" key="5">
    <source>
        <dbReference type="PIRNR" id="PIRNR037350"/>
    </source>
</evidence>
<protein>
    <recommendedName>
        <fullName evidence="5">U6 small nuclear RNA (adenine-(43)-N(6))-methyltransferase</fullName>
        <ecNumber evidence="5">2.1.1.-</ecNumber>
    </recommendedName>
</protein>
<evidence type="ECO:0000256" key="1">
    <source>
        <dbReference type="ARBA" id="ARBA00005878"/>
    </source>
</evidence>
<dbReference type="PANTHER" id="PTHR13393">
    <property type="entry name" value="SAM-DEPENDENT METHYLTRANSFERASE"/>
    <property type="match status" value="1"/>
</dbReference>
<keyword evidence="3 5" id="KW-0808">Transferase</keyword>
<dbReference type="InterPro" id="IPR029063">
    <property type="entry name" value="SAM-dependent_MTases_sf"/>
</dbReference>
<evidence type="ECO:0000256" key="2">
    <source>
        <dbReference type="ARBA" id="ARBA00022603"/>
    </source>
</evidence>
<feature type="binding site" evidence="6">
    <location>
        <position position="130"/>
    </location>
    <ligand>
        <name>S-adenosyl-L-methionine</name>
        <dbReference type="ChEBI" id="CHEBI:59789"/>
    </ligand>
</feature>
<dbReference type="CDD" id="cd02440">
    <property type="entry name" value="AdoMet_MTases"/>
    <property type="match status" value="1"/>
</dbReference>
<evidence type="ECO:0000313" key="8">
    <source>
        <dbReference type="Proteomes" id="UP000494106"/>
    </source>
</evidence>